<evidence type="ECO:0000313" key="1">
    <source>
        <dbReference type="EMBL" id="OGH78392.1"/>
    </source>
</evidence>
<gene>
    <name evidence="1" type="ORF">A2983_02545</name>
</gene>
<evidence type="ECO:0000313" key="2">
    <source>
        <dbReference type="Proteomes" id="UP000177040"/>
    </source>
</evidence>
<dbReference type="Proteomes" id="UP000177040">
    <property type="component" value="Unassembled WGS sequence"/>
</dbReference>
<dbReference type="AlphaFoldDB" id="A0A1F6N3D8"/>
<sequence length="169" mass="18906">MPSSKKNNVSKKLSDLTLVFITSFSLLGSLAKPIVAKADTISTLQLEPESISFDVVETIARPAKKTKIVVATAYSSEIAQTDNTPCVPAMSNFNLCDYFAKNQVEDTIAANFLRLGTEVRFPELYGEQVFVVRDRMNSKYNGKSRIDFWKKDRPSAVNFGVQRIKMEIL</sequence>
<dbReference type="CDD" id="cd22784">
    <property type="entry name" value="DPBB_MltA_YuiC-like"/>
    <property type="match status" value="1"/>
</dbReference>
<comment type="caution">
    <text evidence="1">The sequence shown here is derived from an EMBL/GenBank/DDBJ whole genome shotgun (WGS) entry which is preliminary data.</text>
</comment>
<name>A0A1F6N3D8_9BACT</name>
<organism evidence="1 2">
    <name type="scientific">Candidatus Magasanikbacteria bacterium RIFCSPLOWO2_01_FULL_40_15</name>
    <dbReference type="NCBI Taxonomy" id="1798686"/>
    <lineage>
        <taxon>Bacteria</taxon>
        <taxon>Candidatus Magasanikiibacteriota</taxon>
    </lineage>
</organism>
<accession>A0A1F6N3D8</accession>
<proteinExistence type="predicted"/>
<protein>
    <recommendedName>
        <fullName evidence="3">3D domain-containing protein</fullName>
    </recommendedName>
</protein>
<reference evidence="1 2" key="1">
    <citation type="journal article" date="2016" name="Nat. Commun.">
        <title>Thousands of microbial genomes shed light on interconnected biogeochemical processes in an aquifer system.</title>
        <authorList>
            <person name="Anantharaman K."/>
            <person name="Brown C.T."/>
            <person name="Hug L.A."/>
            <person name="Sharon I."/>
            <person name="Castelle C.J."/>
            <person name="Probst A.J."/>
            <person name="Thomas B.C."/>
            <person name="Singh A."/>
            <person name="Wilkins M.J."/>
            <person name="Karaoz U."/>
            <person name="Brodie E.L."/>
            <person name="Williams K.H."/>
            <person name="Hubbard S.S."/>
            <person name="Banfield J.F."/>
        </authorList>
    </citation>
    <scope>NUCLEOTIDE SEQUENCE [LARGE SCALE GENOMIC DNA]</scope>
</reference>
<dbReference type="EMBL" id="MFQH01000011">
    <property type="protein sequence ID" value="OGH78392.1"/>
    <property type="molecule type" value="Genomic_DNA"/>
</dbReference>
<evidence type="ECO:0008006" key="3">
    <source>
        <dbReference type="Google" id="ProtNLM"/>
    </source>
</evidence>